<dbReference type="AlphaFoldDB" id="A0A5C6TRG1"/>
<evidence type="ECO:0000313" key="4">
    <source>
        <dbReference type="Proteomes" id="UP000321249"/>
    </source>
</evidence>
<name>A0A5C6TRG1_9SPHN</name>
<dbReference type="InterPro" id="IPR043736">
    <property type="entry name" value="DUF5681"/>
</dbReference>
<evidence type="ECO:0000313" key="3">
    <source>
        <dbReference type="EMBL" id="TXC62601.1"/>
    </source>
</evidence>
<evidence type="ECO:0000259" key="2">
    <source>
        <dbReference type="Pfam" id="PF18932"/>
    </source>
</evidence>
<keyword evidence="4" id="KW-1185">Reference proteome</keyword>
<feature type="domain" description="DUF5681" evidence="2">
    <location>
        <begin position="26"/>
        <end position="100"/>
    </location>
</feature>
<feature type="region of interest" description="Disordered" evidence="1">
    <location>
        <begin position="1"/>
        <end position="47"/>
    </location>
</feature>
<dbReference type="Pfam" id="PF18932">
    <property type="entry name" value="DUF5681"/>
    <property type="match status" value="1"/>
</dbReference>
<dbReference type="Proteomes" id="UP000321249">
    <property type="component" value="Unassembled WGS sequence"/>
</dbReference>
<sequence>MTDDEFPSDAEDQEVSYDVGYKRPPKHSRFKKGNKQGKGRPRGSRNMKSIVRDVLEDKIPVKINGKTRKVSPVELGLRQLVRKANAGDLKAISQVLTLGERYSPPDDDAPIPEEEAAYALETIKHYLLMQGDFGDE</sequence>
<dbReference type="OrthoDB" id="2086138at2"/>
<reference evidence="3 4" key="1">
    <citation type="journal article" date="2015" name="J. Microbiol.">
        <title>Sphingosinicella ginsenosidimutans sp. nov., with ginsenoside converting activity.</title>
        <authorList>
            <person name="Kim J.K."/>
            <person name="Kang M.S."/>
            <person name="Park S.C."/>
            <person name="Kim K.M."/>
            <person name="Choi K."/>
            <person name="Yoon M.H."/>
            <person name="Im W.T."/>
        </authorList>
    </citation>
    <scope>NUCLEOTIDE SEQUENCE [LARGE SCALE GENOMIC DNA]</scope>
    <source>
        <strain evidence="3 4">BS-11</strain>
    </source>
</reference>
<feature type="compositionally biased region" description="Basic residues" evidence="1">
    <location>
        <begin position="23"/>
        <end position="45"/>
    </location>
</feature>
<gene>
    <name evidence="3" type="ORF">FRZ32_02360</name>
</gene>
<accession>A0A5C6TRG1</accession>
<dbReference type="EMBL" id="VOQQ01000001">
    <property type="protein sequence ID" value="TXC62601.1"/>
    <property type="molecule type" value="Genomic_DNA"/>
</dbReference>
<organism evidence="3 4">
    <name type="scientific">Allosphingosinicella ginsenosidimutans</name>
    <dbReference type="NCBI Taxonomy" id="1176539"/>
    <lineage>
        <taxon>Bacteria</taxon>
        <taxon>Pseudomonadati</taxon>
        <taxon>Pseudomonadota</taxon>
        <taxon>Alphaproteobacteria</taxon>
        <taxon>Sphingomonadales</taxon>
        <taxon>Sphingomonadaceae</taxon>
        <taxon>Allosphingosinicella</taxon>
    </lineage>
</organism>
<dbReference type="RefSeq" id="WP_147041990.1">
    <property type="nucleotide sequence ID" value="NZ_BAABIR010000002.1"/>
</dbReference>
<proteinExistence type="predicted"/>
<protein>
    <recommendedName>
        <fullName evidence="2">DUF5681 domain-containing protein</fullName>
    </recommendedName>
</protein>
<comment type="caution">
    <text evidence="3">The sequence shown here is derived from an EMBL/GenBank/DDBJ whole genome shotgun (WGS) entry which is preliminary data.</text>
</comment>
<evidence type="ECO:0000256" key="1">
    <source>
        <dbReference type="SAM" id="MobiDB-lite"/>
    </source>
</evidence>
<feature type="compositionally biased region" description="Acidic residues" evidence="1">
    <location>
        <begin position="1"/>
        <end position="15"/>
    </location>
</feature>